<feature type="transmembrane region" description="Helical" evidence="1">
    <location>
        <begin position="178"/>
        <end position="196"/>
    </location>
</feature>
<dbReference type="Pfam" id="PF01757">
    <property type="entry name" value="Acyl_transf_3"/>
    <property type="match status" value="1"/>
</dbReference>
<evidence type="ECO:0000256" key="1">
    <source>
        <dbReference type="SAM" id="Phobius"/>
    </source>
</evidence>
<feature type="transmembrane region" description="Helical" evidence="1">
    <location>
        <begin position="151"/>
        <end position="171"/>
    </location>
</feature>
<feature type="transmembrane region" description="Helical" evidence="1">
    <location>
        <begin position="266"/>
        <end position="286"/>
    </location>
</feature>
<dbReference type="Proteomes" id="UP000634134">
    <property type="component" value="Unassembled WGS sequence"/>
</dbReference>
<evidence type="ECO:0000259" key="2">
    <source>
        <dbReference type="Pfam" id="PF01757"/>
    </source>
</evidence>
<sequence length="371" mass="41322">MDTNKATANFLQTKQHFDILDGLRGVAALAVVTFHFMEWVYTDPGKNFIGHGFLAVDFFFCLSGFVIGYAYDDRVAKMGILNFFISRAIRLHPLVVAGSVLGLLAFLFDPFGGHPELYSTGKIILTFFCSIFLIPLPVISDRGFNLFSFNAPAWSLFWEYVANIVYAFLLYQIGRSYLLLLTLVSAVAICFVAYRSGNLLGGWSGPTLWDGCARVSYSFLAGLLIYRSNWIIKNKLGFFGLSLLLLLAFLLPSSTKWNWLSEPVVVLFYFPSLVALGAGAMLTPGLKKVCIFSGKISYPLYMTHYAVLWMFGNYYTAHKPGTSQLAVIIITGVILLVGAAYLVMVIYDIPLRHYLSSKRNERLAKQKAGGI</sequence>
<dbReference type="GO" id="GO:0016746">
    <property type="term" value="F:acyltransferase activity"/>
    <property type="evidence" value="ECO:0007669"/>
    <property type="project" value="UniProtKB-KW"/>
</dbReference>
<protein>
    <submittedName>
        <fullName evidence="3">Acyltransferase</fullName>
    </submittedName>
</protein>
<dbReference type="InterPro" id="IPR050879">
    <property type="entry name" value="Acyltransferase_3"/>
</dbReference>
<reference evidence="4" key="1">
    <citation type="submission" date="2023-07" db="EMBL/GenBank/DDBJ databases">
        <title>Dyadobacter sp. nov 'subterranea' isolated from contaminted grondwater.</title>
        <authorList>
            <person name="Szabo I."/>
            <person name="Al-Omari J."/>
            <person name="Szerdahelyi S.G."/>
            <person name="Rado J."/>
        </authorList>
    </citation>
    <scope>NUCLEOTIDE SEQUENCE [LARGE SCALE GENOMIC DNA]</scope>
    <source>
        <strain evidence="4">UP-52</strain>
    </source>
</reference>
<feature type="transmembrane region" description="Helical" evidence="1">
    <location>
        <begin position="323"/>
        <end position="349"/>
    </location>
</feature>
<dbReference type="PANTHER" id="PTHR23028">
    <property type="entry name" value="ACETYLTRANSFERASE"/>
    <property type="match status" value="1"/>
</dbReference>
<comment type="caution">
    <text evidence="3">The sequence shown here is derived from an EMBL/GenBank/DDBJ whole genome shotgun (WGS) entry which is preliminary data.</text>
</comment>
<keyword evidence="1" id="KW-0812">Transmembrane</keyword>
<feature type="transmembrane region" description="Helical" evidence="1">
    <location>
        <begin position="91"/>
        <end position="108"/>
    </location>
</feature>
<organism evidence="3 4">
    <name type="scientific">Dyadobacter subterraneus</name>
    <dbReference type="NCBI Taxonomy" id="2773304"/>
    <lineage>
        <taxon>Bacteria</taxon>
        <taxon>Pseudomonadati</taxon>
        <taxon>Bacteroidota</taxon>
        <taxon>Cytophagia</taxon>
        <taxon>Cytophagales</taxon>
        <taxon>Spirosomataceae</taxon>
        <taxon>Dyadobacter</taxon>
    </lineage>
</organism>
<accession>A0ABR9WEQ9</accession>
<name>A0ABR9WEQ9_9BACT</name>
<feature type="transmembrane region" description="Helical" evidence="1">
    <location>
        <begin position="48"/>
        <end position="71"/>
    </location>
</feature>
<feature type="domain" description="Acyltransferase 3" evidence="2">
    <location>
        <begin position="20"/>
        <end position="337"/>
    </location>
</feature>
<evidence type="ECO:0000313" key="3">
    <source>
        <dbReference type="EMBL" id="MBE9463614.1"/>
    </source>
</evidence>
<dbReference type="PANTHER" id="PTHR23028:SF134">
    <property type="entry name" value="PUTATIVE (AFU_ORTHOLOGUE AFUA_4G08520)-RELATED"/>
    <property type="match status" value="1"/>
</dbReference>
<evidence type="ECO:0000313" key="4">
    <source>
        <dbReference type="Proteomes" id="UP000634134"/>
    </source>
</evidence>
<feature type="transmembrane region" description="Helical" evidence="1">
    <location>
        <begin position="22"/>
        <end position="41"/>
    </location>
</feature>
<keyword evidence="1" id="KW-1133">Transmembrane helix</keyword>
<gene>
    <name evidence="3" type="ORF">IEE83_17130</name>
</gene>
<feature type="transmembrane region" description="Helical" evidence="1">
    <location>
        <begin position="298"/>
        <end position="317"/>
    </location>
</feature>
<feature type="transmembrane region" description="Helical" evidence="1">
    <location>
        <begin position="238"/>
        <end position="254"/>
    </location>
</feature>
<dbReference type="InterPro" id="IPR002656">
    <property type="entry name" value="Acyl_transf_3_dom"/>
</dbReference>
<dbReference type="RefSeq" id="WP_194121732.1">
    <property type="nucleotide sequence ID" value="NZ_JACYGY010000001.1"/>
</dbReference>
<feature type="transmembrane region" description="Helical" evidence="1">
    <location>
        <begin position="120"/>
        <end position="139"/>
    </location>
</feature>
<keyword evidence="3" id="KW-0808">Transferase</keyword>
<keyword evidence="4" id="KW-1185">Reference proteome</keyword>
<proteinExistence type="predicted"/>
<keyword evidence="1" id="KW-0472">Membrane</keyword>
<keyword evidence="3" id="KW-0012">Acyltransferase</keyword>
<dbReference type="EMBL" id="JACYGY010000001">
    <property type="protein sequence ID" value="MBE9463614.1"/>
    <property type="molecule type" value="Genomic_DNA"/>
</dbReference>